<keyword evidence="11" id="KW-1185">Reference proteome</keyword>
<accession>A0ABV6RG12</accession>
<feature type="compositionally biased region" description="Pro residues" evidence="8">
    <location>
        <begin position="61"/>
        <end position="70"/>
    </location>
</feature>
<evidence type="ECO:0000256" key="5">
    <source>
        <dbReference type="ARBA" id="ARBA00022984"/>
    </source>
</evidence>
<evidence type="ECO:0000256" key="8">
    <source>
        <dbReference type="SAM" id="MobiDB-lite"/>
    </source>
</evidence>
<sequence>MTKPLRTQHIPRHLHGSGAIRPATRTVAPTLVAGGGADALEAFAPTKESTAGDTRAAAPTTPAPTSPPPARRGGLVRASMLMASGSMVSRLLGFVRNYLFGMITAGSMTAAASAFSAANQLPNTIWILVGGGTLNAILVPAIVKAARQPDRGSDYVSRLMTLVVLVAGAITAICIVAVPLLLTVTSGALPPVTYALAVQLGYWMMPQIMLSALYVMCGQLLNAHDSFGPFQWAPVMNNLVGILGALAFLGLWGAQGDPTTWTIGMIIALAAMNVGGSAAQVAFLFWYVRKLRLRLRPRWGFRGLGFGKLSKLGLWTLAMLLLAQMGIWATRWSTGNAVHAVEELGVGSVEAQSYPALTSIDWAYLVFMIPQGIIAVTIVTAIFPRISRHAADADHTAALREHARTTRILAVPMFLSTAVFIALAGPIMWVIGGGTEPVGARANAWVLVGYMVGLVPFAATYLVKRVFYAYEDARAPFWMQIPNTVVSLLAVAPILWLVDAHYATATAAAVSSIGNLLGWFLGLYMLRRRATSLGAATTGIRESMLVFAKLGAAALVTAAVGMIAVHLIGEAFWISRVLTVVLGAAVGAVLCAVFAGLASVMRVRELTTMVDLVLRKVRPSRKSAAPTS</sequence>
<reference evidence="10 11" key="1">
    <citation type="submission" date="2024-09" db="EMBL/GenBank/DDBJ databases">
        <authorList>
            <person name="Sun Q."/>
            <person name="Mori K."/>
        </authorList>
    </citation>
    <scope>NUCLEOTIDE SEQUENCE [LARGE SCALE GENOMIC DNA]</scope>
    <source>
        <strain evidence="10 11">CICC 10874</strain>
    </source>
</reference>
<dbReference type="EMBL" id="JBHLSV010000033">
    <property type="protein sequence ID" value="MFC0675934.1"/>
    <property type="molecule type" value="Genomic_DNA"/>
</dbReference>
<dbReference type="RefSeq" id="WP_376982976.1">
    <property type="nucleotide sequence ID" value="NZ_JBHLSV010000033.1"/>
</dbReference>
<dbReference type="PANTHER" id="PTHR47019:SF1">
    <property type="entry name" value="LIPID II FLIPPASE MURJ"/>
    <property type="match status" value="1"/>
</dbReference>
<feature type="transmembrane region" description="Helical" evidence="9">
    <location>
        <begin position="97"/>
        <end position="118"/>
    </location>
</feature>
<evidence type="ECO:0000313" key="10">
    <source>
        <dbReference type="EMBL" id="MFC0675934.1"/>
    </source>
</evidence>
<feature type="region of interest" description="Disordered" evidence="8">
    <location>
        <begin position="1"/>
        <end position="20"/>
    </location>
</feature>
<evidence type="ECO:0000256" key="9">
    <source>
        <dbReference type="SAM" id="Phobius"/>
    </source>
</evidence>
<feature type="transmembrane region" description="Helical" evidence="9">
    <location>
        <begin position="502"/>
        <end position="526"/>
    </location>
</feature>
<dbReference type="InterPro" id="IPR051050">
    <property type="entry name" value="Lipid_II_flippase_MurJ/MviN"/>
</dbReference>
<feature type="transmembrane region" description="Helical" evidence="9">
    <location>
        <begin position="546"/>
        <end position="568"/>
    </location>
</feature>
<evidence type="ECO:0000256" key="4">
    <source>
        <dbReference type="ARBA" id="ARBA00022960"/>
    </source>
</evidence>
<feature type="transmembrane region" description="Helical" evidence="9">
    <location>
        <begin position="202"/>
        <end position="223"/>
    </location>
</feature>
<evidence type="ECO:0000256" key="2">
    <source>
        <dbReference type="ARBA" id="ARBA00022475"/>
    </source>
</evidence>
<dbReference type="PRINTS" id="PR01806">
    <property type="entry name" value="VIRFACTRMVIN"/>
</dbReference>
<evidence type="ECO:0000256" key="6">
    <source>
        <dbReference type="ARBA" id="ARBA00022989"/>
    </source>
</evidence>
<organism evidence="10 11">
    <name type="scientific">Brachybacterium hainanense</name>
    <dbReference type="NCBI Taxonomy" id="1541174"/>
    <lineage>
        <taxon>Bacteria</taxon>
        <taxon>Bacillati</taxon>
        <taxon>Actinomycetota</taxon>
        <taxon>Actinomycetes</taxon>
        <taxon>Micrococcales</taxon>
        <taxon>Dermabacteraceae</taxon>
        <taxon>Brachybacterium</taxon>
    </lineage>
</organism>
<name>A0ABV6RG12_9MICO</name>
<evidence type="ECO:0000256" key="3">
    <source>
        <dbReference type="ARBA" id="ARBA00022692"/>
    </source>
</evidence>
<feature type="region of interest" description="Disordered" evidence="8">
    <location>
        <begin position="46"/>
        <end position="72"/>
    </location>
</feature>
<dbReference type="PANTHER" id="PTHR47019">
    <property type="entry name" value="LIPID II FLIPPASE MURJ"/>
    <property type="match status" value="1"/>
</dbReference>
<feature type="transmembrane region" description="Helical" evidence="9">
    <location>
        <begin position="574"/>
        <end position="600"/>
    </location>
</feature>
<evidence type="ECO:0000313" key="11">
    <source>
        <dbReference type="Proteomes" id="UP001589793"/>
    </source>
</evidence>
<feature type="transmembrane region" description="Helical" evidence="9">
    <location>
        <begin position="261"/>
        <end position="288"/>
    </location>
</feature>
<feature type="transmembrane region" description="Helical" evidence="9">
    <location>
        <begin position="444"/>
        <end position="463"/>
    </location>
</feature>
<feature type="transmembrane region" description="Helical" evidence="9">
    <location>
        <begin position="124"/>
        <end position="143"/>
    </location>
</feature>
<gene>
    <name evidence="10" type="primary">murJ</name>
    <name evidence="10" type="ORF">ACFFF6_18445</name>
</gene>
<feature type="transmembrane region" description="Helical" evidence="9">
    <location>
        <begin position="408"/>
        <end position="432"/>
    </location>
</feature>
<evidence type="ECO:0000256" key="1">
    <source>
        <dbReference type="ARBA" id="ARBA00004651"/>
    </source>
</evidence>
<keyword evidence="2" id="KW-1003">Cell membrane</keyword>
<feature type="transmembrane region" description="Helical" evidence="9">
    <location>
        <begin position="155"/>
        <end position="182"/>
    </location>
</feature>
<feature type="transmembrane region" description="Helical" evidence="9">
    <location>
        <begin position="235"/>
        <end position="255"/>
    </location>
</feature>
<dbReference type="InterPro" id="IPR004268">
    <property type="entry name" value="MurJ"/>
</dbReference>
<keyword evidence="3 9" id="KW-0812">Transmembrane</keyword>
<dbReference type="Pfam" id="PF03023">
    <property type="entry name" value="MurJ"/>
    <property type="match status" value="1"/>
</dbReference>
<dbReference type="Proteomes" id="UP001589793">
    <property type="component" value="Unassembled WGS sequence"/>
</dbReference>
<feature type="compositionally biased region" description="Low complexity" evidence="8">
    <location>
        <begin position="51"/>
        <end position="60"/>
    </location>
</feature>
<protein>
    <submittedName>
        <fullName evidence="10">Murein biosynthesis integral membrane protein MurJ</fullName>
    </submittedName>
</protein>
<comment type="subcellular location">
    <subcellularLocation>
        <location evidence="1">Cell membrane</location>
        <topology evidence="1">Multi-pass membrane protein</topology>
    </subcellularLocation>
</comment>
<proteinExistence type="predicted"/>
<feature type="transmembrane region" description="Helical" evidence="9">
    <location>
        <begin position="475"/>
        <end position="496"/>
    </location>
</feature>
<feature type="transmembrane region" description="Helical" evidence="9">
    <location>
        <begin position="362"/>
        <end position="383"/>
    </location>
</feature>
<keyword evidence="6 9" id="KW-1133">Transmembrane helix</keyword>
<feature type="transmembrane region" description="Helical" evidence="9">
    <location>
        <begin position="309"/>
        <end position="329"/>
    </location>
</feature>
<keyword evidence="4" id="KW-0133">Cell shape</keyword>
<keyword evidence="5" id="KW-0573">Peptidoglycan synthesis</keyword>
<comment type="caution">
    <text evidence="10">The sequence shown here is derived from an EMBL/GenBank/DDBJ whole genome shotgun (WGS) entry which is preliminary data.</text>
</comment>
<evidence type="ECO:0000256" key="7">
    <source>
        <dbReference type="ARBA" id="ARBA00023136"/>
    </source>
</evidence>
<keyword evidence="7 9" id="KW-0472">Membrane</keyword>